<protein>
    <recommendedName>
        <fullName evidence="5">Methyltransferase type 11 domain-containing protein</fullName>
    </recommendedName>
</protein>
<comment type="caution">
    <text evidence="6">The sequence shown here is derived from an EMBL/GenBank/DDBJ whole genome shotgun (WGS) entry which is preliminary data.</text>
</comment>
<evidence type="ECO:0000313" key="6">
    <source>
        <dbReference type="EMBL" id="KIX12585.1"/>
    </source>
</evidence>
<proteinExistence type="predicted"/>
<dbReference type="Gene3D" id="3.40.50.150">
    <property type="entry name" value="Vaccinia Virus protein VP39"/>
    <property type="match status" value="1"/>
</dbReference>
<evidence type="ECO:0000259" key="5">
    <source>
        <dbReference type="Pfam" id="PF08241"/>
    </source>
</evidence>
<feature type="domain" description="Methyltransferase type 11" evidence="5">
    <location>
        <begin position="44"/>
        <end position="137"/>
    </location>
</feature>
<comment type="pathway">
    <text evidence="4">Phospholipid metabolism.</text>
</comment>
<organism evidence="6 7">
    <name type="scientific">Dethiosulfatarculus sandiegensis</name>
    <dbReference type="NCBI Taxonomy" id="1429043"/>
    <lineage>
        <taxon>Bacteria</taxon>
        <taxon>Pseudomonadati</taxon>
        <taxon>Thermodesulfobacteriota</taxon>
        <taxon>Desulfarculia</taxon>
        <taxon>Desulfarculales</taxon>
        <taxon>Desulfarculaceae</taxon>
        <taxon>Dethiosulfatarculus</taxon>
    </lineage>
</organism>
<dbReference type="CDD" id="cd02440">
    <property type="entry name" value="AdoMet_MTases"/>
    <property type="match status" value="1"/>
</dbReference>
<dbReference type="InParanoid" id="A0A0D2JSZ2"/>
<comment type="pathway">
    <text evidence="1">Lipid metabolism.</text>
</comment>
<keyword evidence="2" id="KW-0489">Methyltransferase</keyword>
<dbReference type="GO" id="GO:0032259">
    <property type="term" value="P:methylation"/>
    <property type="evidence" value="ECO:0007669"/>
    <property type="project" value="UniProtKB-KW"/>
</dbReference>
<dbReference type="PANTHER" id="PTHR44307">
    <property type="entry name" value="PHOSPHOETHANOLAMINE METHYLTRANSFERASE"/>
    <property type="match status" value="1"/>
</dbReference>
<dbReference type="InterPro" id="IPR029063">
    <property type="entry name" value="SAM-dependent_MTases_sf"/>
</dbReference>
<accession>A0A0D2JSZ2</accession>
<dbReference type="GO" id="GO:0008757">
    <property type="term" value="F:S-adenosylmethionine-dependent methyltransferase activity"/>
    <property type="evidence" value="ECO:0007669"/>
    <property type="project" value="InterPro"/>
</dbReference>
<dbReference type="PATRIC" id="fig|1429043.3.peg.3903"/>
<dbReference type="SUPFAM" id="SSF53335">
    <property type="entry name" value="S-adenosyl-L-methionine-dependent methyltransferases"/>
    <property type="match status" value="1"/>
</dbReference>
<dbReference type="STRING" id="1429043.X474_18445"/>
<gene>
    <name evidence="6" type="ORF">X474_18445</name>
</gene>
<name>A0A0D2JSZ2_9BACT</name>
<dbReference type="RefSeq" id="WP_044350469.1">
    <property type="nucleotide sequence ID" value="NZ_AZAC01000029.1"/>
</dbReference>
<reference evidence="6 7" key="1">
    <citation type="submission" date="2013-11" db="EMBL/GenBank/DDBJ databases">
        <title>Metagenomic analysis of a methanogenic consortium involved in long chain n-alkane degradation.</title>
        <authorList>
            <person name="Davidova I.A."/>
            <person name="Callaghan A.V."/>
            <person name="Wawrik B."/>
            <person name="Pruitt S."/>
            <person name="Marks C."/>
            <person name="Duncan K.E."/>
            <person name="Suflita J.M."/>
        </authorList>
    </citation>
    <scope>NUCLEOTIDE SEQUENCE [LARGE SCALE GENOMIC DNA]</scope>
    <source>
        <strain evidence="6 7">SPR</strain>
    </source>
</reference>
<evidence type="ECO:0000256" key="4">
    <source>
        <dbReference type="ARBA" id="ARBA00025707"/>
    </source>
</evidence>
<dbReference type="EMBL" id="AZAC01000029">
    <property type="protein sequence ID" value="KIX12585.1"/>
    <property type="molecule type" value="Genomic_DNA"/>
</dbReference>
<dbReference type="AlphaFoldDB" id="A0A0D2JSZ2"/>
<evidence type="ECO:0000313" key="7">
    <source>
        <dbReference type="Proteomes" id="UP000032233"/>
    </source>
</evidence>
<evidence type="ECO:0000256" key="2">
    <source>
        <dbReference type="ARBA" id="ARBA00022603"/>
    </source>
</evidence>
<keyword evidence="3" id="KW-0808">Transferase</keyword>
<dbReference type="Pfam" id="PF08241">
    <property type="entry name" value="Methyltransf_11"/>
    <property type="match status" value="1"/>
</dbReference>
<dbReference type="NCBIfam" id="NF045667">
    <property type="entry name" value="MTase_DVU1556"/>
    <property type="match status" value="1"/>
</dbReference>
<dbReference type="PANTHER" id="PTHR44307:SF2">
    <property type="entry name" value="PHOSPHOETHANOLAMINE METHYLTRANSFERASE ISOFORM X1"/>
    <property type="match status" value="1"/>
</dbReference>
<sequence>MPPFALHRLPCLRKAAHPWLSPCTPELTRHALSFCGFKPQDKILDVGCGTGSTLRLLTREFSLTGVGLDMGLDYLEQARAQDPGLFLIQANARRILPIKANSLKGVLCQCVLSLIEDPEKALLEFHRVLKPTGFLLIMDLHLDNPGPEIKNLSLQCCFTRAVTPQNGQERLRKTGFELVRYEDHSRLLAELGARLIFECGSMNAFWDLALSNEEPKAKDQIKKAKPGFHLMIAKPVTKPRG</sequence>
<keyword evidence="7" id="KW-1185">Reference proteome</keyword>
<dbReference type="InterPro" id="IPR013216">
    <property type="entry name" value="Methyltransf_11"/>
</dbReference>
<evidence type="ECO:0000256" key="3">
    <source>
        <dbReference type="ARBA" id="ARBA00022679"/>
    </source>
</evidence>
<evidence type="ECO:0000256" key="1">
    <source>
        <dbReference type="ARBA" id="ARBA00005189"/>
    </source>
</evidence>
<dbReference type="Proteomes" id="UP000032233">
    <property type="component" value="Unassembled WGS sequence"/>
</dbReference>